<dbReference type="GO" id="GO:0016757">
    <property type="term" value="F:glycosyltransferase activity"/>
    <property type="evidence" value="ECO:0007669"/>
    <property type="project" value="UniProtKB-KW"/>
</dbReference>
<dbReference type="STRING" id="1265313.HRUBRA_01127"/>
<dbReference type="eggNOG" id="COG1215">
    <property type="taxonomic scope" value="Bacteria"/>
</dbReference>
<feature type="domain" description="Glycosyltransferase 2-like" evidence="6">
    <location>
        <begin position="6"/>
        <end position="90"/>
    </location>
</feature>
<evidence type="ECO:0000313" key="8">
    <source>
        <dbReference type="Proteomes" id="UP000029640"/>
    </source>
</evidence>
<dbReference type="CDD" id="cd02522">
    <property type="entry name" value="GT_2_like_a"/>
    <property type="match status" value="1"/>
</dbReference>
<dbReference type="NCBIfam" id="TIGR04283">
    <property type="entry name" value="glyco_like_mftF"/>
    <property type="match status" value="1"/>
</dbReference>
<comment type="caution">
    <text evidence="7">The sequence shown here is derived from an EMBL/GenBank/DDBJ whole genome shotgun (WGS) entry which is preliminary data.</text>
</comment>
<dbReference type="RefSeq" id="WP_035515284.1">
    <property type="nucleotide sequence ID" value="NZ_KN234754.1"/>
</dbReference>
<dbReference type="InterPro" id="IPR001173">
    <property type="entry name" value="Glyco_trans_2-like"/>
</dbReference>
<keyword evidence="2" id="KW-1003">Cell membrane</keyword>
<comment type="subcellular location">
    <subcellularLocation>
        <location evidence="1">Cell membrane</location>
    </subcellularLocation>
</comment>
<sequence length="224" mass="24389">MTPEHSFILPVLNEAGRLPPLLTALRAAFPGAECIVVDGGSDDGTVPEALAVADLVLLGERGRAAQMNLGAAAARGEWLWFLHADTRPLFDAGTAAAALAQGAPWGFCRVRLSGRAPALRVIERAMNLRSRLTAIGTGDQLLFLRRSLFEAEGGFAPIKLMEDVEFCARLRRRARPGGAGLNVCASSRRWEQQGILHTVLLMWWLRLRYALGASPAKLWARYYG</sequence>
<keyword evidence="4 7" id="KW-0808">Transferase</keyword>
<accession>A0A095VT46</accession>
<dbReference type="OrthoDB" id="5291101at2"/>
<reference evidence="7 8" key="1">
    <citation type="journal article" date="2014" name="Genome Announc.">
        <title>Genome Sequence of Gammaproteobacterial Pseudohaliea rubra Type Strain DSM 19751, Isolated from Coastal Seawater of the Mediterranean Sea.</title>
        <authorList>
            <person name="Spring S."/>
            <person name="Fiebig A."/>
            <person name="Riedel T."/>
            <person name="Goker M."/>
            <person name="Klenk H.P."/>
        </authorList>
    </citation>
    <scope>NUCLEOTIDE SEQUENCE [LARGE SCALE GENOMIC DNA]</scope>
    <source>
        <strain evidence="7 8">DSM 19751</strain>
    </source>
</reference>
<evidence type="ECO:0000259" key="6">
    <source>
        <dbReference type="Pfam" id="PF00535"/>
    </source>
</evidence>
<dbReference type="EMBL" id="AUVB01000031">
    <property type="protein sequence ID" value="KGE04263.1"/>
    <property type="molecule type" value="Genomic_DNA"/>
</dbReference>
<dbReference type="HOGENOM" id="CLU_025996_17_3_6"/>
<proteinExistence type="predicted"/>
<dbReference type="InterPro" id="IPR026461">
    <property type="entry name" value="Trfase_2_rSAM/seldom_assoc"/>
</dbReference>
<keyword evidence="8" id="KW-1185">Reference proteome</keyword>
<protein>
    <submittedName>
        <fullName evidence="7">Glycosyl transferase, family 2</fullName>
    </submittedName>
</protein>
<keyword evidence="3" id="KW-0328">Glycosyltransferase</keyword>
<evidence type="ECO:0000256" key="3">
    <source>
        <dbReference type="ARBA" id="ARBA00022676"/>
    </source>
</evidence>
<gene>
    <name evidence="7" type="ORF">HRUBRA_01127</name>
</gene>
<dbReference type="PANTHER" id="PTHR43646:SF2">
    <property type="entry name" value="GLYCOSYLTRANSFERASE 2-LIKE DOMAIN-CONTAINING PROTEIN"/>
    <property type="match status" value="1"/>
</dbReference>
<dbReference type="AlphaFoldDB" id="A0A095VT46"/>
<evidence type="ECO:0000256" key="1">
    <source>
        <dbReference type="ARBA" id="ARBA00004236"/>
    </source>
</evidence>
<organism evidence="7 8">
    <name type="scientific">Pseudohaliea rubra DSM 19751</name>
    <dbReference type="NCBI Taxonomy" id="1265313"/>
    <lineage>
        <taxon>Bacteria</taxon>
        <taxon>Pseudomonadati</taxon>
        <taxon>Pseudomonadota</taxon>
        <taxon>Gammaproteobacteria</taxon>
        <taxon>Cellvibrionales</taxon>
        <taxon>Halieaceae</taxon>
        <taxon>Pseudohaliea</taxon>
    </lineage>
</organism>
<dbReference type="SUPFAM" id="SSF53448">
    <property type="entry name" value="Nucleotide-diphospho-sugar transferases"/>
    <property type="match status" value="1"/>
</dbReference>
<evidence type="ECO:0000256" key="2">
    <source>
        <dbReference type="ARBA" id="ARBA00022475"/>
    </source>
</evidence>
<name>A0A095VT46_9GAMM</name>
<evidence type="ECO:0000313" key="7">
    <source>
        <dbReference type="EMBL" id="KGE04263.1"/>
    </source>
</evidence>
<evidence type="ECO:0000256" key="5">
    <source>
        <dbReference type="ARBA" id="ARBA00023136"/>
    </source>
</evidence>
<dbReference type="Proteomes" id="UP000029640">
    <property type="component" value="Unassembled WGS sequence"/>
</dbReference>
<dbReference type="InterPro" id="IPR029044">
    <property type="entry name" value="Nucleotide-diphossugar_trans"/>
</dbReference>
<dbReference type="GO" id="GO:0005886">
    <property type="term" value="C:plasma membrane"/>
    <property type="evidence" value="ECO:0007669"/>
    <property type="project" value="UniProtKB-SubCell"/>
</dbReference>
<evidence type="ECO:0000256" key="4">
    <source>
        <dbReference type="ARBA" id="ARBA00022679"/>
    </source>
</evidence>
<keyword evidence="5" id="KW-0472">Membrane</keyword>
<dbReference type="Pfam" id="PF00535">
    <property type="entry name" value="Glycos_transf_2"/>
    <property type="match status" value="1"/>
</dbReference>
<dbReference type="PANTHER" id="PTHR43646">
    <property type="entry name" value="GLYCOSYLTRANSFERASE"/>
    <property type="match status" value="1"/>
</dbReference>
<dbReference type="Gene3D" id="3.90.550.10">
    <property type="entry name" value="Spore Coat Polysaccharide Biosynthesis Protein SpsA, Chain A"/>
    <property type="match status" value="1"/>
</dbReference>